<protein>
    <submittedName>
        <fullName evidence="1">Uncharacterized protein</fullName>
    </submittedName>
</protein>
<dbReference type="EMBL" id="CP109441">
    <property type="protein sequence ID" value="WUV42824.1"/>
    <property type="molecule type" value="Genomic_DNA"/>
</dbReference>
<gene>
    <name evidence="1" type="ORF">OG563_26640</name>
</gene>
<dbReference type="Proteomes" id="UP001432062">
    <property type="component" value="Chromosome"/>
</dbReference>
<evidence type="ECO:0000313" key="2">
    <source>
        <dbReference type="Proteomes" id="UP001432062"/>
    </source>
</evidence>
<accession>A0ABZ1YHZ9</accession>
<keyword evidence="2" id="KW-1185">Reference proteome</keyword>
<reference evidence="1" key="1">
    <citation type="submission" date="2022-10" db="EMBL/GenBank/DDBJ databases">
        <title>The complete genomes of actinobacterial strains from the NBC collection.</title>
        <authorList>
            <person name="Joergensen T.S."/>
            <person name="Alvarez Arevalo M."/>
            <person name="Sterndorff E.B."/>
            <person name="Faurdal D."/>
            <person name="Vuksanovic O."/>
            <person name="Mourched A.-S."/>
            <person name="Charusanti P."/>
            <person name="Shaw S."/>
            <person name="Blin K."/>
            <person name="Weber T."/>
        </authorList>
    </citation>
    <scope>NUCLEOTIDE SEQUENCE</scope>
    <source>
        <strain evidence="1">NBC_01482</strain>
    </source>
</reference>
<name>A0ABZ1YHZ9_9NOCA</name>
<sequence>MSDGNEQAASDADTKEPEHTFDIYLLATVKVRGKDLDAARHNLRTELVSIDLPDYADSVTDNIRISSIEFLGAAQAFVADSAQDESAADAFYDGSGFERLERLAMSSDRLPLMFRVVQLSPEGDDMRPMTPDKLDEFMDFDQVIRVGLAGEVCTVDGIYAPLVGVDDDGTVHIDHEGWEVWQPVTPAGRGGTQVGPIISSTVLLGEELAEQILRRPGLYVQVWTNLPDRSWLILRTDDSEQVWEAQG</sequence>
<proteinExistence type="predicted"/>
<organism evidence="1 2">
    <name type="scientific">Nocardia vinacea</name>
    <dbReference type="NCBI Taxonomy" id="96468"/>
    <lineage>
        <taxon>Bacteria</taxon>
        <taxon>Bacillati</taxon>
        <taxon>Actinomycetota</taxon>
        <taxon>Actinomycetes</taxon>
        <taxon>Mycobacteriales</taxon>
        <taxon>Nocardiaceae</taxon>
        <taxon>Nocardia</taxon>
    </lineage>
</organism>
<dbReference type="RefSeq" id="WP_329405442.1">
    <property type="nucleotide sequence ID" value="NZ_CP109441.1"/>
</dbReference>
<evidence type="ECO:0000313" key="1">
    <source>
        <dbReference type="EMBL" id="WUV42824.1"/>
    </source>
</evidence>